<keyword evidence="2" id="KW-0812">Transmembrane</keyword>
<dbReference type="GO" id="GO:0007156">
    <property type="term" value="P:homophilic cell adhesion via plasma membrane adhesion molecules"/>
    <property type="evidence" value="ECO:0007669"/>
    <property type="project" value="TreeGrafter"/>
</dbReference>
<evidence type="ECO:0000256" key="5">
    <source>
        <dbReference type="ARBA" id="ARBA00022889"/>
    </source>
</evidence>
<sequence length="96" mass="10301">MGDSAQLTCHISKGDRPLRVSWTFQGRQVGPEDGVEVLAVNEKTSILTITSASAAHSGNYTCRAQNAAGVTEHSAPVHVNGARTRLPFLRPVRCML</sequence>
<comment type="subcellular location">
    <subcellularLocation>
        <location evidence="1">Membrane</location>
        <topology evidence="1">Single-pass membrane protein</topology>
    </subcellularLocation>
</comment>
<dbReference type="InterPro" id="IPR013098">
    <property type="entry name" value="Ig_I-set"/>
</dbReference>
<keyword evidence="3" id="KW-0732">Signal</keyword>
<dbReference type="PANTHER" id="PTHR45080:SF8">
    <property type="entry name" value="IG-LIKE DOMAIN-CONTAINING PROTEIN"/>
    <property type="match status" value="1"/>
</dbReference>
<accession>A0A9C6TXH4</accession>
<keyword evidence="9" id="KW-0393">Immunoglobulin domain</keyword>
<evidence type="ECO:0000256" key="3">
    <source>
        <dbReference type="ARBA" id="ARBA00022729"/>
    </source>
</evidence>
<dbReference type="InterPro" id="IPR007110">
    <property type="entry name" value="Ig-like_dom"/>
</dbReference>
<dbReference type="SMART" id="SM00408">
    <property type="entry name" value="IGc2"/>
    <property type="match status" value="1"/>
</dbReference>
<dbReference type="InterPro" id="IPR003598">
    <property type="entry name" value="Ig_sub2"/>
</dbReference>
<evidence type="ECO:0000313" key="12">
    <source>
        <dbReference type="RefSeq" id="XP_052122076.1"/>
    </source>
</evidence>
<evidence type="ECO:0000256" key="6">
    <source>
        <dbReference type="ARBA" id="ARBA00022989"/>
    </source>
</evidence>
<dbReference type="FunFam" id="2.60.40.10:FF:000017">
    <property type="entry name" value="Down syndrome cell adhesion molecule b"/>
    <property type="match status" value="1"/>
</dbReference>
<evidence type="ECO:0000256" key="7">
    <source>
        <dbReference type="ARBA" id="ARBA00023136"/>
    </source>
</evidence>
<dbReference type="Proteomes" id="UP000504606">
    <property type="component" value="Unplaced"/>
</dbReference>
<dbReference type="InterPro" id="IPR050958">
    <property type="entry name" value="Cell_Adh-Cytoskel_Orgn"/>
</dbReference>
<dbReference type="PROSITE" id="PS50835">
    <property type="entry name" value="IG_LIKE"/>
    <property type="match status" value="1"/>
</dbReference>
<keyword evidence="4" id="KW-0677">Repeat</keyword>
<dbReference type="SMART" id="SM00409">
    <property type="entry name" value="IG"/>
    <property type="match status" value="1"/>
</dbReference>
<keyword evidence="8" id="KW-1015">Disulfide bond</keyword>
<dbReference type="GO" id="GO:0048812">
    <property type="term" value="P:neuron projection morphogenesis"/>
    <property type="evidence" value="ECO:0007669"/>
    <property type="project" value="UniProtKB-ARBA"/>
</dbReference>
<keyword evidence="11" id="KW-1185">Reference proteome</keyword>
<gene>
    <name evidence="12" type="primary">LOC127749145</name>
</gene>
<evidence type="ECO:0000256" key="1">
    <source>
        <dbReference type="ARBA" id="ARBA00004167"/>
    </source>
</evidence>
<dbReference type="InterPro" id="IPR036179">
    <property type="entry name" value="Ig-like_dom_sf"/>
</dbReference>
<protein>
    <submittedName>
        <fullName evidence="12">Cell adhesion molecule Dscam2-like</fullName>
    </submittedName>
</protein>
<evidence type="ECO:0000256" key="9">
    <source>
        <dbReference type="ARBA" id="ARBA00023319"/>
    </source>
</evidence>
<dbReference type="InterPro" id="IPR013783">
    <property type="entry name" value="Ig-like_fold"/>
</dbReference>
<dbReference type="SUPFAM" id="SSF48726">
    <property type="entry name" value="Immunoglobulin"/>
    <property type="match status" value="1"/>
</dbReference>
<dbReference type="PANTHER" id="PTHR45080">
    <property type="entry name" value="CONTACTIN 5"/>
    <property type="match status" value="1"/>
</dbReference>
<evidence type="ECO:0000259" key="10">
    <source>
        <dbReference type="PROSITE" id="PS50835"/>
    </source>
</evidence>
<evidence type="ECO:0000256" key="8">
    <source>
        <dbReference type="ARBA" id="ARBA00023157"/>
    </source>
</evidence>
<evidence type="ECO:0000256" key="2">
    <source>
        <dbReference type="ARBA" id="ARBA00022692"/>
    </source>
</evidence>
<name>A0A9C6TXH4_FRAOC</name>
<keyword evidence="5" id="KW-0130">Cell adhesion</keyword>
<reference evidence="12" key="1">
    <citation type="submission" date="2025-08" db="UniProtKB">
        <authorList>
            <consortium name="RefSeq"/>
        </authorList>
    </citation>
    <scope>IDENTIFICATION</scope>
    <source>
        <tissue evidence="12">Whole organism</tissue>
    </source>
</reference>
<dbReference type="Gene3D" id="2.60.40.10">
    <property type="entry name" value="Immunoglobulins"/>
    <property type="match status" value="1"/>
</dbReference>
<organism evidence="11 12">
    <name type="scientific">Frankliniella occidentalis</name>
    <name type="common">Western flower thrips</name>
    <name type="synonym">Euthrips occidentalis</name>
    <dbReference type="NCBI Taxonomy" id="133901"/>
    <lineage>
        <taxon>Eukaryota</taxon>
        <taxon>Metazoa</taxon>
        <taxon>Ecdysozoa</taxon>
        <taxon>Arthropoda</taxon>
        <taxon>Hexapoda</taxon>
        <taxon>Insecta</taxon>
        <taxon>Pterygota</taxon>
        <taxon>Neoptera</taxon>
        <taxon>Paraneoptera</taxon>
        <taxon>Thysanoptera</taxon>
        <taxon>Terebrantia</taxon>
        <taxon>Thripoidea</taxon>
        <taxon>Thripidae</taxon>
        <taxon>Frankliniella</taxon>
    </lineage>
</organism>
<dbReference type="InterPro" id="IPR003599">
    <property type="entry name" value="Ig_sub"/>
</dbReference>
<dbReference type="RefSeq" id="XP_052122076.1">
    <property type="nucleotide sequence ID" value="XM_052266116.1"/>
</dbReference>
<dbReference type="GO" id="GO:0005886">
    <property type="term" value="C:plasma membrane"/>
    <property type="evidence" value="ECO:0007669"/>
    <property type="project" value="TreeGrafter"/>
</dbReference>
<evidence type="ECO:0000256" key="4">
    <source>
        <dbReference type="ARBA" id="ARBA00022737"/>
    </source>
</evidence>
<evidence type="ECO:0000313" key="11">
    <source>
        <dbReference type="Proteomes" id="UP000504606"/>
    </source>
</evidence>
<dbReference type="GeneID" id="127749145"/>
<keyword evidence="6" id="KW-1133">Transmembrane helix</keyword>
<keyword evidence="7" id="KW-0472">Membrane</keyword>
<proteinExistence type="predicted"/>
<dbReference type="Pfam" id="PF07679">
    <property type="entry name" value="I-set"/>
    <property type="match status" value="1"/>
</dbReference>
<dbReference type="AlphaFoldDB" id="A0A9C6TXH4"/>
<dbReference type="KEGG" id="foc:127749145"/>
<feature type="domain" description="Ig-like" evidence="10">
    <location>
        <begin position="1"/>
        <end position="78"/>
    </location>
</feature>